<keyword evidence="4" id="KW-0378">Hydrolase</keyword>
<evidence type="ECO:0000256" key="1">
    <source>
        <dbReference type="ARBA" id="ARBA00001947"/>
    </source>
</evidence>
<keyword evidence="5" id="KW-0862">Zinc</keyword>
<feature type="domain" description="Histone deacetylase" evidence="6">
    <location>
        <begin position="40"/>
        <end position="323"/>
    </location>
</feature>
<dbReference type="AlphaFoldDB" id="A0A7Z0HYS9"/>
<dbReference type="SUPFAM" id="SSF52768">
    <property type="entry name" value="Arginase/deacetylase"/>
    <property type="match status" value="1"/>
</dbReference>
<evidence type="ECO:0000313" key="8">
    <source>
        <dbReference type="Proteomes" id="UP000529417"/>
    </source>
</evidence>
<proteinExistence type="inferred from homology"/>
<name>A0A7Z0HYS9_9RHOB</name>
<organism evidence="7 8">
    <name type="scientific">Rhabdonatronobacter sediminivivens</name>
    <dbReference type="NCBI Taxonomy" id="2743469"/>
    <lineage>
        <taxon>Bacteria</taxon>
        <taxon>Pseudomonadati</taxon>
        <taxon>Pseudomonadota</taxon>
        <taxon>Alphaproteobacteria</taxon>
        <taxon>Rhodobacterales</taxon>
        <taxon>Paracoccaceae</taxon>
        <taxon>Rhabdonatronobacter</taxon>
    </lineage>
</organism>
<evidence type="ECO:0000256" key="5">
    <source>
        <dbReference type="ARBA" id="ARBA00022833"/>
    </source>
</evidence>
<keyword evidence="8" id="KW-1185">Reference proteome</keyword>
<dbReference type="InterPro" id="IPR023801">
    <property type="entry name" value="His_deacetylse_dom"/>
</dbReference>
<evidence type="ECO:0000256" key="3">
    <source>
        <dbReference type="ARBA" id="ARBA00022723"/>
    </source>
</evidence>
<dbReference type="PANTHER" id="PTHR10625:SF17">
    <property type="entry name" value="HISTONE DEACETYLASE 8"/>
    <property type="match status" value="1"/>
</dbReference>
<accession>A0A7Z0HYS9</accession>
<dbReference type="PRINTS" id="PR01270">
    <property type="entry name" value="HDASUPER"/>
</dbReference>
<dbReference type="Gene3D" id="3.40.800.20">
    <property type="entry name" value="Histone deacetylase domain"/>
    <property type="match status" value="1"/>
</dbReference>
<comment type="similarity">
    <text evidence="2">Belongs to the histone deacetylase family.</text>
</comment>
<keyword evidence="3" id="KW-0479">Metal-binding</keyword>
<reference evidence="7 8" key="1">
    <citation type="journal article" date="2000" name="Arch. Microbiol.">
        <title>Rhodobaca bogoriensis gen. nov. and sp. nov., an alkaliphilic purple nonsulfur bacterium from African Rift Valley soda lakes.</title>
        <authorList>
            <person name="Milford A.D."/>
            <person name="Achenbach L.A."/>
            <person name="Jung D.O."/>
            <person name="Madigan M.T."/>
        </authorList>
    </citation>
    <scope>NUCLEOTIDE SEQUENCE [LARGE SCALE GENOMIC DNA]</scope>
    <source>
        <strain evidence="7 8">2376</strain>
    </source>
</reference>
<comment type="caution">
    <text evidence="7">The sequence shown here is derived from an EMBL/GenBank/DDBJ whole genome shotgun (WGS) entry which is preliminary data.</text>
</comment>
<evidence type="ECO:0000259" key="6">
    <source>
        <dbReference type="Pfam" id="PF00850"/>
    </source>
</evidence>
<dbReference type="GO" id="GO:0004407">
    <property type="term" value="F:histone deacetylase activity"/>
    <property type="evidence" value="ECO:0007669"/>
    <property type="project" value="TreeGrafter"/>
</dbReference>
<comment type="cofactor">
    <cofactor evidence="1">
        <name>Zn(2+)</name>
        <dbReference type="ChEBI" id="CHEBI:29105"/>
    </cofactor>
</comment>
<dbReference type="RefSeq" id="WP_179905480.1">
    <property type="nucleotide sequence ID" value="NZ_JACBXS010000011.1"/>
</dbReference>
<dbReference type="Pfam" id="PF00850">
    <property type="entry name" value="Hist_deacetyl"/>
    <property type="match status" value="1"/>
</dbReference>
<evidence type="ECO:0000313" key="7">
    <source>
        <dbReference type="EMBL" id="NYS24776.1"/>
    </source>
</evidence>
<dbReference type="GO" id="GO:0040029">
    <property type="term" value="P:epigenetic regulation of gene expression"/>
    <property type="evidence" value="ECO:0007669"/>
    <property type="project" value="TreeGrafter"/>
</dbReference>
<dbReference type="InterPro" id="IPR037138">
    <property type="entry name" value="His_deacetylse_dom_sf"/>
</dbReference>
<dbReference type="InterPro" id="IPR000286">
    <property type="entry name" value="HDACs"/>
</dbReference>
<dbReference type="GO" id="GO:0046872">
    <property type="term" value="F:metal ion binding"/>
    <property type="evidence" value="ECO:0007669"/>
    <property type="project" value="UniProtKB-KW"/>
</dbReference>
<evidence type="ECO:0000256" key="4">
    <source>
        <dbReference type="ARBA" id="ARBA00022801"/>
    </source>
</evidence>
<dbReference type="EMBL" id="JACBXS010000011">
    <property type="protein sequence ID" value="NYS24776.1"/>
    <property type="molecule type" value="Genomic_DNA"/>
</dbReference>
<gene>
    <name evidence="7" type="ORF">HUK65_07195</name>
</gene>
<evidence type="ECO:0000256" key="2">
    <source>
        <dbReference type="ARBA" id="ARBA00005947"/>
    </source>
</evidence>
<dbReference type="PANTHER" id="PTHR10625">
    <property type="entry name" value="HISTONE DEACETYLASE HDAC1-RELATED"/>
    <property type="match status" value="1"/>
</dbReference>
<dbReference type="GO" id="GO:0016787">
    <property type="term" value="F:hydrolase activity"/>
    <property type="evidence" value="ECO:0007669"/>
    <property type="project" value="UniProtKB-KW"/>
</dbReference>
<dbReference type="InterPro" id="IPR023696">
    <property type="entry name" value="Ureohydrolase_dom_sf"/>
</dbReference>
<dbReference type="Proteomes" id="UP000529417">
    <property type="component" value="Unassembled WGS sequence"/>
</dbReference>
<protein>
    <recommendedName>
        <fullName evidence="6">Histone deacetylase domain-containing protein</fullName>
    </recommendedName>
</protein>
<sequence length="377" mass="39797">MTDPALDVFFHPDVLGARVPDGLFEKPASPLLAHQVPFAEGPERIANIRSVLERGPSAHRFRWHEGRHATDAEILRVHTAAYLDALHAADAKGHWFTATTCLPAGGLRVVRAGAGTVLAALDAILGGQTGMAYAVVRPPGHHAGPDVADGYCFLNGAAMAAERARDAGCARVAIVDWDVHHGNGTQAVFYDRADVLTVSLHMNHGAWSPETHPQTGEVAEIGTGPGRGYNLNLPLPFGSGDAAMIALMHRVVLPALRRFAPDLIIVSNGQDASQFDPNGRQLVSMAGFHALAAQMAALSADLDLRGMLVVQEGGYNPAYTGFCAYATALGFLGAPLDLSDPLAYYPEDQAAAAQAVTAVVARHPLLDPDGQWAPDRG</sequence>